<keyword evidence="3" id="KW-1185">Reference proteome</keyword>
<dbReference type="InterPro" id="IPR014710">
    <property type="entry name" value="RmlC-like_jellyroll"/>
</dbReference>
<dbReference type="InterPro" id="IPR011051">
    <property type="entry name" value="RmlC_Cupin_sf"/>
</dbReference>
<dbReference type="Gene3D" id="2.60.120.10">
    <property type="entry name" value="Jelly Rolls"/>
    <property type="match status" value="1"/>
</dbReference>
<accession>A0A375G8D7</accession>
<evidence type="ECO:0000313" key="3">
    <source>
        <dbReference type="Proteomes" id="UP000623307"/>
    </source>
</evidence>
<protein>
    <submittedName>
        <fullName evidence="2">Cupin</fullName>
    </submittedName>
</protein>
<organism evidence="2">
    <name type="scientific">Cupriavidus oxalaticus</name>
    <dbReference type="NCBI Taxonomy" id="96344"/>
    <lineage>
        <taxon>Bacteria</taxon>
        <taxon>Pseudomonadati</taxon>
        <taxon>Pseudomonadota</taxon>
        <taxon>Betaproteobacteria</taxon>
        <taxon>Burkholderiales</taxon>
        <taxon>Burkholderiaceae</taxon>
        <taxon>Cupriavidus</taxon>
    </lineage>
</organism>
<dbReference type="Proteomes" id="UP000256862">
    <property type="component" value="Plasmid CO2235_mp"/>
</dbReference>
<gene>
    <name evidence="2" type="ORF">CO2235_MP10023</name>
    <name evidence="1" type="ORF">JTE92_02975</name>
</gene>
<dbReference type="RefSeq" id="WP_063242064.1">
    <property type="nucleotide sequence ID" value="NZ_CP069809.1"/>
</dbReference>
<dbReference type="OrthoDB" id="9793147at2"/>
<sequence length="126" mass="13877">MAINKLHDEFHTLDLTSGWEVPEGYPAGIQQKILSGALDESGRRGSRTRLLRFDAGIFTKAPFVHEYWEEVYLLSGDLTVGNDVNGEGGEAFAPNTYACRPPGAFHGPFKSDGGCMLLEIHYYDPA</sequence>
<dbReference type="EMBL" id="CP069811">
    <property type="protein sequence ID" value="QRQ91910.1"/>
    <property type="molecule type" value="Genomic_DNA"/>
</dbReference>
<dbReference type="SUPFAM" id="SSF51182">
    <property type="entry name" value="RmlC-like cupins"/>
    <property type="match status" value="1"/>
</dbReference>
<reference evidence="2" key="1">
    <citation type="submission" date="2018-01" db="EMBL/GenBank/DDBJ databases">
        <authorList>
            <person name="Clerissi C."/>
        </authorList>
    </citation>
    <scope>NUCLEOTIDE SEQUENCE</scope>
    <source>
        <strain evidence="2">Cupriavidus oxalaticus LMG 2235</strain>
    </source>
</reference>
<evidence type="ECO:0000313" key="2">
    <source>
        <dbReference type="EMBL" id="SPC17621.1"/>
    </source>
</evidence>
<reference evidence="1 3" key="2">
    <citation type="submission" date="2021-02" db="EMBL/GenBank/DDBJ databases">
        <title>Complete Genome Sequence of Cupriavidus oxalaticus Strain Ox1, a Soil Oxalate-Degrading Species.</title>
        <authorList>
            <person name="Palmieri F."/>
            <person name="Udriet P."/>
            <person name="Deuasquier M."/>
            <person name="Beaudoing E."/>
            <person name="Johnson S.L."/>
            <person name="Davenport K.W."/>
            <person name="Chain P.S."/>
            <person name="Bindschedler S."/>
            <person name="Junier P."/>
        </authorList>
    </citation>
    <scope>NUCLEOTIDE SEQUENCE [LARGE SCALE GENOMIC DNA]</scope>
    <source>
        <strain evidence="1 3">Ox1</strain>
    </source>
</reference>
<proteinExistence type="predicted"/>
<name>A0A375G8D7_9BURK</name>
<dbReference type="EMBL" id="OGUS01000132">
    <property type="protein sequence ID" value="SPC17621.1"/>
    <property type="molecule type" value="Genomic_DNA"/>
</dbReference>
<dbReference type="AlphaFoldDB" id="A0A375G8D7"/>
<dbReference type="GeneID" id="303488462"/>
<dbReference type="Proteomes" id="UP000623307">
    <property type="component" value="Chromosome 1"/>
</dbReference>
<evidence type="ECO:0000313" key="1">
    <source>
        <dbReference type="EMBL" id="QRQ91910.1"/>
    </source>
</evidence>